<dbReference type="InterPro" id="IPR011840">
    <property type="entry name" value="PulA_typeI"/>
</dbReference>
<dbReference type="SMART" id="SM00642">
    <property type="entry name" value="Aamy"/>
    <property type="match status" value="1"/>
</dbReference>
<evidence type="ECO:0000256" key="1">
    <source>
        <dbReference type="ARBA" id="ARBA00008061"/>
    </source>
</evidence>
<dbReference type="KEGG" id="psua:FLK61_36180"/>
<proteinExistence type="inferred from homology"/>
<dbReference type="InterPro" id="IPR014756">
    <property type="entry name" value="Ig_E-set"/>
</dbReference>
<dbReference type="Gene3D" id="2.60.40.10">
    <property type="entry name" value="Immunoglobulins"/>
    <property type="match status" value="1"/>
</dbReference>
<protein>
    <submittedName>
        <fullName evidence="3">Type I pullulanase</fullName>
        <ecNumber evidence="3">3.2.1.41</ecNumber>
    </submittedName>
</protein>
<dbReference type="InterPro" id="IPR017853">
    <property type="entry name" value="GH"/>
</dbReference>
<dbReference type="Proteomes" id="UP000318138">
    <property type="component" value="Chromosome"/>
</dbReference>
<reference evidence="4" key="1">
    <citation type="submission" date="2019-07" db="EMBL/GenBank/DDBJ databases">
        <title>Bacillus alkalisoli sp. nov. isolated from saline soil.</title>
        <authorList>
            <person name="Sun J.-Q."/>
            <person name="Xu L."/>
        </authorList>
    </citation>
    <scope>NUCLEOTIDE SEQUENCE [LARGE SCALE GENOMIC DNA]</scope>
    <source>
        <strain evidence="4">M4U3P1</strain>
    </source>
</reference>
<dbReference type="CDD" id="cd11341">
    <property type="entry name" value="AmyAc_Pullulanase_LD-like"/>
    <property type="match status" value="1"/>
</dbReference>
<dbReference type="InterPro" id="IPR004193">
    <property type="entry name" value="Glyco_hydro_13_N"/>
</dbReference>
<dbReference type="RefSeq" id="WP_176010086.1">
    <property type="nucleotide sequence ID" value="NZ_CP041372.2"/>
</dbReference>
<feature type="domain" description="Glycosyl hydrolase family 13 catalytic" evidence="2">
    <location>
        <begin position="215"/>
        <end position="603"/>
    </location>
</feature>
<dbReference type="EMBL" id="CP041372">
    <property type="protein sequence ID" value="QKS72102.1"/>
    <property type="molecule type" value="Genomic_DNA"/>
</dbReference>
<dbReference type="Pfam" id="PF02922">
    <property type="entry name" value="CBM_48"/>
    <property type="match status" value="1"/>
</dbReference>
<dbReference type="Gene3D" id="2.60.40.1180">
    <property type="entry name" value="Golgi alpha-mannosidase II"/>
    <property type="match status" value="1"/>
</dbReference>
<organism evidence="3 4">
    <name type="scientific">Paenalkalicoccus suaedae</name>
    <dbReference type="NCBI Taxonomy" id="2592382"/>
    <lineage>
        <taxon>Bacteria</taxon>
        <taxon>Bacillati</taxon>
        <taxon>Bacillota</taxon>
        <taxon>Bacilli</taxon>
        <taxon>Bacillales</taxon>
        <taxon>Bacillaceae</taxon>
        <taxon>Paenalkalicoccus</taxon>
    </lineage>
</organism>
<name>A0A859FHH6_9BACI</name>
<evidence type="ECO:0000313" key="3">
    <source>
        <dbReference type="EMBL" id="QKS72102.1"/>
    </source>
</evidence>
<dbReference type="EC" id="3.2.1.41" evidence="3"/>
<accession>A0A859FHH6</accession>
<sequence length="696" mass="79676">MSQTKVWLDDIQFITVDAADIQRPFTLTVKSPTTSYTAAYQQMVNGGSWLYFIDIEVDVSRDLTVEINDISYPVYLRGVVRSDAFDKAFRADDLEYGAIPSDSATLFRVWSPVASSINVKIDGARYAMKKLDRGVYEFTLHKNAHGASYVYEATIYGEVEQIVDPYAKAVTTNSLAAVVYDSTQVRSHAFDTSTRPKVRHLQNSVIYELHVRDATIHPDSGVTHKGKYLGLTERHTNTSDGYSTGLSYIKELGVTHVQLLPLNDFGRVDDLAPDDMYNWGYDPLFFLTPEGSYSTDPTDPFNRIIELKEMIAAFHQEQLSIIVDVVFNHVFIMEESPFEQLVPGYYFRYDHEGQVSNGTGVGNDFASEKRMGRAFILHAIDYWLSHYQVDGFRFDLMGATDIETMQQIISRCEQEPEPVMLLGEGWELATALPYEEKTTSYQSEKVPGLRFFNDVFRDTLKGNTFDFYEYGYVNGKGRYIERMEQLFKGSSDESLAFPPFVSHVTQTINYVEVHDNHTLWDRIDSANRNEDLLDKQEMQKLATAITILSQGVPFIHAGQEFFRTKGGDGNSYISGDEVNALDWERRSRFEKDIAFIRSLLEVRKKYDVFRMHTKAEINQRFHPLQTPAPVFGFTLLASKQDFVVYVNPTKRRYQIQLPATGDWSVLASNKRKETNIVGEFFELDQYECFVAKKSRL</sequence>
<dbReference type="GO" id="GO:0051060">
    <property type="term" value="F:pullulanase activity"/>
    <property type="evidence" value="ECO:0007669"/>
    <property type="project" value="UniProtKB-EC"/>
</dbReference>
<gene>
    <name evidence="3" type="primary">pulA</name>
    <name evidence="3" type="ORF">FLK61_36180</name>
</gene>
<dbReference type="SUPFAM" id="SSF51445">
    <property type="entry name" value="(Trans)glycosidases"/>
    <property type="match status" value="1"/>
</dbReference>
<dbReference type="GO" id="GO:0005975">
    <property type="term" value="P:carbohydrate metabolic process"/>
    <property type="evidence" value="ECO:0007669"/>
    <property type="project" value="InterPro"/>
</dbReference>
<dbReference type="InterPro" id="IPR013780">
    <property type="entry name" value="Glyco_hydro_b"/>
</dbReference>
<evidence type="ECO:0000259" key="2">
    <source>
        <dbReference type="SMART" id="SM00642"/>
    </source>
</evidence>
<dbReference type="AlphaFoldDB" id="A0A859FHH6"/>
<dbReference type="CDD" id="cd02860">
    <property type="entry name" value="E_set_Pullulanase"/>
    <property type="match status" value="1"/>
</dbReference>
<keyword evidence="3" id="KW-0378">Hydrolase</keyword>
<keyword evidence="4" id="KW-1185">Reference proteome</keyword>
<comment type="similarity">
    <text evidence="1">Belongs to the glycosyl hydrolase 13 family.</text>
</comment>
<dbReference type="NCBIfam" id="TIGR02104">
    <property type="entry name" value="pulA_typeI"/>
    <property type="match status" value="1"/>
</dbReference>
<dbReference type="Gene3D" id="3.20.20.80">
    <property type="entry name" value="Glycosidases"/>
    <property type="match status" value="1"/>
</dbReference>
<keyword evidence="3" id="KW-0326">Glycosidase</keyword>
<dbReference type="SUPFAM" id="SSF81296">
    <property type="entry name" value="E set domains"/>
    <property type="match status" value="1"/>
</dbReference>
<dbReference type="InterPro" id="IPR006047">
    <property type="entry name" value="GH13_cat_dom"/>
</dbReference>
<dbReference type="InterPro" id="IPR013783">
    <property type="entry name" value="Ig-like_fold"/>
</dbReference>
<dbReference type="PANTHER" id="PTHR43002">
    <property type="entry name" value="GLYCOGEN DEBRANCHING ENZYME"/>
    <property type="match status" value="1"/>
</dbReference>
<evidence type="ECO:0000313" key="4">
    <source>
        <dbReference type="Proteomes" id="UP000318138"/>
    </source>
</evidence>